<keyword evidence="4 6" id="KW-0378">Hydrolase</keyword>
<evidence type="ECO:0000313" key="8">
    <source>
        <dbReference type="EMBL" id="RGE59218.1"/>
    </source>
</evidence>
<dbReference type="PRINTS" id="PR00502">
    <property type="entry name" value="NUDIXFAMILY"/>
</dbReference>
<comment type="caution">
    <text evidence="8">The sequence shown here is derived from an EMBL/GenBank/DDBJ whole genome shotgun (WGS) entry which is preliminary data.</text>
</comment>
<dbReference type="InterPro" id="IPR020476">
    <property type="entry name" value="Nudix_hydrolase"/>
</dbReference>
<dbReference type="InterPro" id="IPR020084">
    <property type="entry name" value="NUDIX_hydrolase_CS"/>
</dbReference>
<evidence type="ECO:0000259" key="7">
    <source>
        <dbReference type="PROSITE" id="PS51462"/>
    </source>
</evidence>
<comment type="cofactor">
    <cofactor evidence="1">
        <name>Mg(2+)</name>
        <dbReference type="ChEBI" id="CHEBI:18420"/>
    </cofactor>
</comment>
<dbReference type="PANTHER" id="PTHR43758:SF2">
    <property type="entry name" value="OXIDIZED PURINE NUCLEOSIDE TRIPHOSPHATE HYDROLASE"/>
    <property type="match status" value="1"/>
</dbReference>
<sequence length="149" mass="17437">MARTENIELTVICLIYRENRILLQNRVKEDWKGYTLPGGHVEEGESIVDAVIREMKEETGLTVLRPQLCGVKQFPIDNGRYLVFLFKTDQFEGEVVSSEEGNMEWVDREKLAACQTVEDFDQLLNVMEDDKLMEFQYIVDGEDWKVRIR</sequence>
<keyword evidence="5" id="KW-0460">Magnesium</keyword>
<dbReference type="CDD" id="cd18875">
    <property type="entry name" value="NUDIX_Hydrolase"/>
    <property type="match status" value="1"/>
</dbReference>
<dbReference type="Gene3D" id="3.90.79.10">
    <property type="entry name" value="Nucleoside Triphosphate Pyrophosphohydrolase"/>
    <property type="match status" value="1"/>
</dbReference>
<dbReference type="PANTHER" id="PTHR43758">
    <property type="entry name" value="7,8-DIHYDRO-8-OXOGUANINE TRIPHOSPHATASE"/>
    <property type="match status" value="1"/>
</dbReference>
<protein>
    <submittedName>
        <fullName evidence="8">8-oxo-dGTP diphosphatase</fullName>
    </submittedName>
</protein>
<keyword evidence="3" id="KW-0479">Metal-binding</keyword>
<dbReference type="AlphaFoldDB" id="A0A3E3I374"/>
<dbReference type="GO" id="GO:0016818">
    <property type="term" value="F:hydrolase activity, acting on acid anhydrides, in phosphorus-containing anhydrides"/>
    <property type="evidence" value="ECO:0007669"/>
    <property type="project" value="TreeGrafter"/>
</dbReference>
<organism evidence="8 9">
    <name type="scientific">Eisenbergiella massiliensis</name>
    <dbReference type="NCBI Taxonomy" id="1720294"/>
    <lineage>
        <taxon>Bacteria</taxon>
        <taxon>Bacillati</taxon>
        <taxon>Bacillota</taxon>
        <taxon>Clostridia</taxon>
        <taxon>Lachnospirales</taxon>
        <taxon>Lachnospiraceae</taxon>
        <taxon>Eisenbergiella</taxon>
    </lineage>
</organism>
<dbReference type="GO" id="GO:0046872">
    <property type="term" value="F:metal ion binding"/>
    <property type="evidence" value="ECO:0007669"/>
    <property type="project" value="UniProtKB-KW"/>
</dbReference>
<accession>A0A3E3I374</accession>
<keyword evidence="9" id="KW-1185">Reference proteome</keyword>
<dbReference type="SUPFAM" id="SSF55811">
    <property type="entry name" value="Nudix"/>
    <property type="match status" value="1"/>
</dbReference>
<dbReference type="Proteomes" id="UP000260812">
    <property type="component" value="Unassembled WGS sequence"/>
</dbReference>
<gene>
    <name evidence="8" type="ORF">DXC51_14690</name>
</gene>
<evidence type="ECO:0000256" key="2">
    <source>
        <dbReference type="ARBA" id="ARBA00005582"/>
    </source>
</evidence>
<evidence type="ECO:0000256" key="6">
    <source>
        <dbReference type="RuleBase" id="RU003476"/>
    </source>
</evidence>
<dbReference type="GO" id="GO:0005737">
    <property type="term" value="C:cytoplasm"/>
    <property type="evidence" value="ECO:0007669"/>
    <property type="project" value="TreeGrafter"/>
</dbReference>
<dbReference type="RefSeq" id="WP_117544828.1">
    <property type="nucleotide sequence ID" value="NZ_QVLV01000009.1"/>
</dbReference>
<name>A0A3E3I374_9FIRM</name>
<dbReference type="EMBL" id="QVLV01000009">
    <property type="protein sequence ID" value="RGE59218.1"/>
    <property type="molecule type" value="Genomic_DNA"/>
</dbReference>
<evidence type="ECO:0000256" key="4">
    <source>
        <dbReference type="ARBA" id="ARBA00022801"/>
    </source>
</evidence>
<dbReference type="GeneID" id="97988079"/>
<dbReference type="Pfam" id="PF00293">
    <property type="entry name" value="NUDIX"/>
    <property type="match status" value="1"/>
</dbReference>
<feature type="domain" description="Nudix hydrolase" evidence="7">
    <location>
        <begin position="6"/>
        <end position="128"/>
    </location>
</feature>
<proteinExistence type="inferred from homology"/>
<evidence type="ECO:0000256" key="1">
    <source>
        <dbReference type="ARBA" id="ARBA00001946"/>
    </source>
</evidence>
<evidence type="ECO:0000256" key="5">
    <source>
        <dbReference type="ARBA" id="ARBA00022842"/>
    </source>
</evidence>
<evidence type="ECO:0000313" key="9">
    <source>
        <dbReference type="Proteomes" id="UP000260812"/>
    </source>
</evidence>
<comment type="similarity">
    <text evidence="2 6">Belongs to the Nudix hydrolase family.</text>
</comment>
<dbReference type="PROSITE" id="PS51462">
    <property type="entry name" value="NUDIX"/>
    <property type="match status" value="1"/>
</dbReference>
<dbReference type="PROSITE" id="PS00893">
    <property type="entry name" value="NUDIX_BOX"/>
    <property type="match status" value="1"/>
</dbReference>
<reference evidence="8" key="1">
    <citation type="submission" date="2018-08" db="EMBL/GenBank/DDBJ databases">
        <title>A genome reference for cultivated species of the human gut microbiota.</title>
        <authorList>
            <person name="Zou Y."/>
            <person name="Xue W."/>
            <person name="Luo G."/>
        </authorList>
    </citation>
    <scope>NUCLEOTIDE SEQUENCE [LARGE SCALE GENOMIC DNA]</scope>
    <source>
        <strain evidence="8">TF05-5AC</strain>
    </source>
</reference>
<dbReference type="InterPro" id="IPR015797">
    <property type="entry name" value="NUDIX_hydrolase-like_dom_sf"/>
</dbReference>
<dbReference type="InterPro" id="IPR000086">
    <property type="entry name" value="NUDIX_hydrolase_dom"/>
</dbReference>
<evidence type="ECO:0000256" key="3">
    <source>
        <dbReference type="ARBA" id="ARBA00022723"/>
    </source>
</evidence>